<dbReference type="InterPro" id="IPR005829">
    <property type="entry name" value="Sugar_transporter_CS"/>
</dbReference>
<dbReference type="CDD" id="cd17323">
    <property type="entry name" value="MFS_Tpo1_MDR_like"/>
    <property type="match status" value="1"/>
</dbReference>
<dbReference type="SUPFAM" id="SSF103473">
    <property type="entry name" value="MFS general substrate transporter"/>
    <property type="match status" value="1"/>
</dbReference>
<dbReference type="FunCoup" id="A0A316W4X6">
    <property type="interactions" value="7"/>
</dbReference>
<dbReference type="InterPro" id="IPR011701">
    <property type="entry name" value="MFS"/>
</dbReference>
<dbReference type="EMBL" id="KZ819358">
    <property type="protein sequence ID" value="PWN44950.1"/>
    <property type="molecule type" value="Genomic_DNA"/>
</dbReference>
<dbReference type="InterPro" id="IPR036259">
    <property type="entry name" value="MFS_trans_sf"/>
</dbReference>
<dbReference type="InterPro" id="IPR020846">
    <property type="entry name" value="MFS_dom"/>
</dbReference>
<keyword evidence="3 6" id="KW-1133">Transmembrane helix</keyword>
<accession>A0A316W4X6</accession>
<dbReference type="PROSITE" id="PS00216">
    <property type="entry name" value="SUGAR_TRANSPORT_1"/>
    <property type="match status" value="1"/>
</dbReference>
<gene>
    <name evidence="8" type="ORF">IE81DRAFT_320929</name>
</gene>
<dbReference type="InParanoid" id="A0A316W4X6"/>
<feature type="compositionally biased region" description="Basic and acidic residues" evidence="5">
    <location>
        <begin position="147"/>
        <end position="159"/>
    </location>
</feature>
<reference evidence="8 9" key="1">
    <citation type="journal article" date="2018" name="Mol. Biol. Evol.">
        <title>Broad Genomic Sampling Reveals a Smut Pathogenic Ancestry of the Fungal Clade Ustilaginomycotina.</title>
        <authorList>
            <person name="Kijpornyongpan T."/>
            <person name="Mondo S.J."/>
            <person name="Barry K."/>
            <person name="Sandor L."/>
            <person name="Lee J."/>
            <person name="Lipzen A."/>
            <person name="Pangilinan J."/>
            <person name="LaButti K."/>
            <person name="Hainaut M."/>
            <person name="Henrissat B."/>
            <person name="Grigoriev I.V."/>
            <person name="Spatafora J.W."/>
            <person name="Aime M.C."/>
        </authorList>
    </citation>
    <scope>NUCLEOTIDE SEQUENCE [LARGE SCALE GENOMIC DNA]</scope>
    <source>
        <strain evidence="8 9">MCA 4658</strain>
    </source>
</reference>
<feature type="compositionally biased region" description="Basic and acidic residues" evidence="5">
    <location>
        <begin position="113"/>
        <end position="139"/>
    </location>
</feature>
<feature type="transmembrane region" description="Helical" evidence="6">
    <location>
        <begin position="327"/>
        <end position="345"/>
    </location>
</feature>
<feature type="transmembrane region" description="Helical" evidence="6">
    <location>
        <begin position="255"/>
        <end position="276"/>
    </location>
</feature>
<dbReference type="GO" id="GO:0140115">
    <property type="term" value="P:export across plasma membrane"/>
    <property type="evidence" value="ECO:0007669"/>
    <property type="project" value="UniProtKB-ARBA"/>
</dbReference>
<feature type="compositionally biased region" description="Low complexity" evidence="5">
    <location>
        <begin position="26"/>
        <end position="51"/>
    </location>
</feature>
<feature type="transmembrane region" description="Helical" evidence="6">
    <location>
        <begin position="531"/>
        <end position="551"/>
    </location>
</feature>
<evidence type="ECO:0000256" key="4">
    <source>
        <dbReference type="ARBA" id="ARBA00023136"/>
    </source>
</evidence>
<dbReference type="STRING" id="1522189.A0A316W4X6"/>
<name>A0A316W4X6_9BASI</name>
<evidence type="ECO:0000256" key="2">
    <source>
        <dbReference type="ARBA" id="ARBA00022692"/>
    </source>
</evidence>
<feature type="compositionally biased region" description="Basic and acidic residues" evidence="5">
    <location>
        <begin position="166"/>
        <end position="179"/>
    </location>
</feature>
<feature type="compositionally biased region" description="Low complexity" evidence="5">
    <location>
        <begin position="217"/>
        <end position="226"/>
    </location>
</feature>
<feature type="transmembrane region" description="Helical" evidence="6">
    <location>
        <begin position="385"/>
        <end position="404"/>
    </location>
</feature>
<organism evidence="8 9">
    <name type="scientific">Ceraceosorus guamensis</name>
    <dbReference type="NCBI Taxonomy" id="1522189"/>
    <lineage>
        <taxon>Eukaryota</taxon>
        <taxon>Fungi</taxon>
        <taxon>Dikarya</taxon>
        <taxon>Basidiomycota</taxon>
        <taxon>Ustilaginomycotina</taxon>
        <taxon>Exobasidiomycetes</taxon>
        <taxon>Ceraceosorales</taxon>
        <taxon>Ceraceosoraceae</taxon>
        <taxon>Ceraceosorus</taxon>
    </lineage>
</organism>
<keyword evidence="9" id="KW-1185">Reference proteome</keyword>
<evidence type="ECO:0000313" key="9">
    <source>
        <dbReference type="Proteomes" id="UP000245783"/>
    </source>
</evidence>
<dbReference type="GO" id="GO:0022857">
    <property type="term" value="F:transmembrane transporter activity"/>
    <property type="evidence" value="ECO:0007669"/>
    <property type="project" value="InterPro"/>
</dbReference>
<keyword evidence="4 6" id="KW-0472">Membrane</keyword>
<evidence type="ECO:0000259" key="7">
    <source>
        <dbReference type="PROSITE" id="PS50850"/>
    </source>
</evidence>
<feature type="region of interest" description="Disordered" evidence="5">
    <location>
        <begin position="1"/>
        <end position="239"/>
    </location>
</feature>
<dbReference type="Pfam" id="PF07690">
    <property type="entry name" value="MFS_1"/>
    <property type="match status" value="1"/>
</dbReference>
<feature type="compositionally biased region" description="Low complexity" evidence="5">
    <location>
        <begin position="101"/>
        <end position="112"/>
    </location>
</feature>
<dbReference type="Proteomes" id="UP000245783">
    <property type="component" value="Unassembled WGS sequence"/>
</dbReference>
<dbReference type="GO" id="GO:0016020">
    <property type="term" value="C:membrane"/>
    <property type="evidence" value="ECO:0007669"/>
    <property type="project" value="UniProtKB-SubCell"/>
</dbReference>
<feature type="domain" description="Major facilitator superfamily (MFS) profile" evidence="7">
    <location>
        <begin position="257"/>
        <end position="683"/>
    </location>
</feature>
<dbReference type="PANTHER" id="PTHR23502">
    <property type="entry name" value="MAJOR FACILITATOR SUPERFAMILY"/>
    <property type="match status" value="1"/>
</dbReference>
<feature type="transmembrane region" description="Helical" evidence="6">
    <location>
        <begin position="416"/>
        <end position="436"/>
    </location>
</feature>
<sequence length="704" mass="76266">MSSGSSSNARPHKPPVFHEPPRADGARAANASSSSSNGLALNRSSSRSRPATLTRNPSRKDYHNHEVNGGADPEFGHLSRSGTHESTFGPKRSRSRSQSRGATTHTSSSKKGTSAERRSAKETLTEEVRRWDEEDKQHEAVQAAELAEVRQGGDGEHAKHLYSSAARKEPDGFLRRSESSARTAQETDLEMQAAKEGQAASGPEIEGAAERKEAATSSVESSSSLSQKEANANVVGWDGSRDPANPRNWSLHRRWAVIVIVSTYTFLSPLSSSMVAPALPLIASQLSITSSVSQSLVLSVFVLAYAIGPLFLAPLSEMFGRKLVLQFSNAFFIALTVACAVAPSASSLTAFRFLAGLGGSAPLVIGGGVIGDLMAPDERGTAMSVYSLGPLLGPCVGPLVGGWIVQEVESHNSWRWIFGAAAIAAACVATVGLFVLPETYAPRILADKAKRLRKETGNSELRTIFEKEDEPWYTRMRRHLVRPFIFIGTQPAVQLLSLYMLIIYGIMYLLLTTWNETYTQRYGQSVGIASLNYIALAIGFTLGGQISGRAVDRIYRRLRDRAGGKGAPEMKIPVMMFAGPLAPAGLLIYGWSAEYRVHWIVPDIGGLIFAIGMLATFTPIQSYIVDSYTLYAASAIGAVAFLRSLAGFGFPLFAPTMYAKLGLGWGNTILALVLALSQKPILRYPTRMRRGWFREPHRNCDHAT</sequence>
<dbReference type="PANTHER" id="PTHR23502:SF60">
    <property type="entry name" value="MAJOR FACILITATOR SUPERFAMILY (MFS) PROFILE DOMAIN-CONTAINING PROTEIN-RELATED"/>
    <property type="match status" value="1"/>
</dbReference>
<feature type="transmembrane region" description="Helical" evidence="6">
    <location>
        <begin position="484"/>
        <end position="511"/>
    </location>
</feature>
<proteinExistence type="predicted"/>
<feature type="transmembrane region" description="Helical" evidence="6">
    <location>
        <begin position="296"/>
        <end position="315"/>
    </location>
</feature>
<feature type="transmembrane region" description="Helical" evidence="6">
    <location>
        <begin position="629"/>
        <end position="650"/>
    </location>
</feature>
<dbReference type="AlphaFoldDB" id="A0A316W4X6"/>
<evidence type="ECO:0000256" key="6">
    <source>
        <dbReference type="SAM" id="Phobius"/>
    </source>
</evidence>
<keyword evidence="2 6" id="KW-0812">Transmembrane</keyword>
<dbReference type="OrthoDB" id="6770063at2759"/>
<dbReference type="Gene3D" id="1.20.1250.20">
    <property type="entry name" value="MFS general substrate transporter like domains"/>
    <property type="match status" value="1"/>
</dbReference>
<feature type="transmembrane region" description="Helical" evidence="6">
    <location>
        <begin position="572"/>
        <end position="591"/>
    </location>
</feature>
<evidence type="ECO:0000256" key="5">
    <source>
        <dbReference type="SAM" id="MobiDB-lite"/>
    </source>
</evidence>
<evidence type="ECO:0000256" key="3">
    <source>
        <dbReference type="ARBA" id="ARBA00022989"/>
    </source>
</evidence>
<feature type="transmembrane region" description="Helical" evidence="6">
    <location>
        <begin position="662"/>
        <end position="682"/>
    </location>
</feature>
<protein>
    <submittedName>
        <fullName evidence="8">MFS general substrate transporter</fullName>
    </submittedName>
</protein>
<evidence type="ECO:0000313" key="8">
    <source>
        <dbReference type="EMBL" id="PWN44950.1"/>
    </source>
</evidence>
<dbReference type="PROSITE" id="PS50850">
    <property type="entry name" value="MFS"/>
    <property type="match status" value="1"/>
</dbReference>
<dbReference type="GO" id="GO:0042908">
    <property type="term" value="P:xenobiotic transport"/>
    <property type="evidence" value="ECO:0007669"/>
    <property type="project" value="UniProtKB-ARBA"/>
</dbReference>
<comment type="subcellular location">
    <subcellularLocation>
        <location evidence="1">Membrane</location>
        <topology evidence="1">Multi-pass membrane protein</topology>
    </subcellularLocation>
</comment>
<dbReference type="RefSeq" id="XP_025372110.1">
    <property type="nucleotide sequence ID" value="XM_025513181.1"/>
</dbReference>
<dbReference type="FunFam" id="1.20.1250.20:FF:000011">
    <property type="entry name" value="MFS multidrug transporter, putative"/>
    <property type="match status" value="1"/>
</dbReference>
<feature type="transmembrane region" description="Helical" evidence="6">
    <location>
        <begin position="597"/>
        <end position="617"/>
    </location>
</feature>
<dbReference type="GeneID" id="37035051"/>
<feature type="transmembrane region" description="Helical" evidence="6">
    <location>
        <begin position="351"/>
        <end position="373"/>
    </location>
</feature>
<evidence type="ECO:0000256" key="1">
    <source>
        <dbReference type="ARBA" id="ARBA00004141"/>
    </source>
</evidence>